<feature type="compositionally biased region" description="Basic and acidic residues" evidence="1">
    <location>
        <begin position="117"/>
        <end position="126"/>
    </location>
</feature>
<dbReference type="EMBL" id="AL731578">
    <property type="protein sequence ID" value="CAE04924.1"/>
    <property type="molecule type" value="Genomic_DNA"/>
</dbReference>
<feature type="compositionally biased region" description="Gly residues" evidence="1">
    <location>
        <begin position="134"/>
        <end position="144"/>
    </location>
</feature>
<protein>
    <submittedName>
        <fullName evidence="3">OSJNBa0017P10.1 protein</fullName>
    </submittedName>
    <submittedName>
        <fullName evidence="2">OSJNBb0046P18.6 protein</fullName>
    </submittedName>
</protein>
<reference evidence="4" key="3">
    <citation type="journal article" date="2008" name="Nucleic Acids Res.">
        <title>The rice annotation project database (RAP-DB): 2008 update.</title>
        <authorList>
            <consortium name="The rice annotation project (RAP)"/>
        </authorList>
    </citation>
    <scope>GENOME REANNOTATION</scope>
    <source>
        <strain evidence="4">cv. Nipponbare</strain>
    </source>
</reference>
<name>Q7XQ54_ORYSJ</name>
<accession>Q7XQ54</accession>
<dbReference type="EMBL" id="AL606630">
    <property type="protein sequence ID" value="CAE03290.2"/>
    <property type="molecule type" value="Genomic_DNA"/>
</dbReference>
<sequence length="177" mass="18006">MGPTRQPHPRARVADGRAPRGSHSARPRGATPARSAGGGAPTPDGRRRRPPARRSGGRERGGKSERRRRSTVHPGATVATEEAAGAEGGGGAARVDGDGGAPAVGQLDEGVNGDGDGAAKPKEATPGRETVWGDDGGGPELGGDSGERESDVASSNPARRKGGERRKRTEEVRGGFK</sequence>
<organism evidence="2 4">
    <name type="scientific">Oryza sativa subsp. japonica</name>
    <name type="common">Rice</name>
    <dbReference type="NCBI Taxonomy" id="39947"/>
    <lineage>
        <taxon>Eukaryota</taxon>
        <taxon>Viridiplantae</taxon>
        <taxon>Streptophyta</taxon>
        <taxon>Embryophyta</taxon>
        <taxon>Tracheophyta</taxon>
        <taxon>Spermatophyta</taxon>
        <taxon>Magnoliopsida</taxon>
        <taxon>Liliopsida</taxon>
        <taxon>Poales</taxon>
        <taxon>Poaceae</taxon>
        <taxon>BOP clade</taxon>
        <taxon>Oryzoideae</taxon>
        <taxon>Oryzeae</taxon>
        <taxon>Oryzinae</taxon>
        <taxon>Oryza</taxon>
        <taxon>Oryza sativa</taxon>
    </lineage>
</organism>
<feature type="compositionally biased region" description="Gly residues" evidence="1">
    <location>
        <begin position="86"/>
        <end position="102"/>
    </location>
</feature>
<feature type="region of interest" description="Disordered" evidence="1">
    <location>
        <begin position="1"/>
        <end position="177"/>
    </location>
</feature>
<proteinExistence type="predicted"/>
<dbReference type="AlphaFoldDB" id="Q7XQ54"/>
<reference evidence="2" key="1">
    <citation type="journal article" date="2002" name="Nature">
        <title>Sequence and analysis of rice chromosome 4.</title>
        <authorList>
            <person name="Feng Q."/>
            <person name="Zhang Y."/>
            <person name="Hao P."/>
            <person name="Wang S."/>
            <person name="Fu G."/>
            <person name="Huang Y."/>
            <person name="Li Y."/>
            <person name="Zhu J."/>
            <person name="Liu Y."/>
            <person name="Hu X."/>
            <person name="Jia P."/>
            <person name="Zhang Y."/>
            <person name="Zhao Q."/>
            <person name="Ying K."/>
            <person name="Yu S."/>
            <person name="Tang Y."/>
            <person name="Weng Q."/>
            <person name="Zhang L."/>
            <person name="Lu Y."/>
            <person name="Mu J."/>
            <person name="Lu Y."/>
            <person name="Zhang L.S."/>
            <person name="Yu Z."/>
            <person name="Fan D."/>
            <person name="Liu X."/>
            <person name="Lu T."/>
            <person name="Li C."/>
            <person name="Wu Y."/>
            <person name="Sun T."/>
            <person name="Lei H."/>
            <person name="Li T."/>
            <person name="Hu H."/>
            <person name="Guan J."/>
            <person name="Wu M."/>
            <person name="Zhang R."/>
            <person name="Zhou B."/>
            <person name="Chen Z."/>
            <person name="Chen L."/>
            <person name="Jin Z."/>
            <person name="Wang R."/>
            <person name="Yin H."/>
            <person name="Cai Z."/>
            <person name="Ren S."/>
            <person name="Lv G."/>
            <person name="Gu W."/>
            <person name="Zhu G."/>
            <person name="Tu Y."/>
            <person name="Jia J."/>
            <person name="Zhang Y."/>
            <person name="Chen J."/>
            <person name="Kang H."/>
            <person name="Chen X."/>
            <person name="Shao C."/>
            <person name="Sun Y."/>
            <person name="Hu Q."/>
            <person name="Zhang X."/>
            <person name="Zhang W."/>
            <person name="Wang L."/>
            <person name="Ding C."/>
            <person name="Sheng H."/>
            <person name="Gu J."/>
            <person name="Chen S."/>
            <person name="Ni L."/>
            <person name="Zhu F."/>
            <person name="Chen W."/>
            <person name="Lan L."/>
            <person name="Lai Y."/>
            <person name="Cheng Z."/>
            <person name="Gu M."/>
            <person name="Jiang J."/>
            <person name="Li J."/>
            <person name="Hong G."/>
            <person name="Xue Y."/>
            <person name="Han B."/>
        </authorList>
    </citation>
    <scope>NUCLEOTIDE SEQUENCE</scope>
</reference>
<evidence type="ECO:0000256" key="1">
    <source>
        <dbReference type="SAM" id="MobiDB-lite"/>
    </source>
</evidence>
<feature type="compositionally biased region" description="Basic and acidic residues" evidence="1">
    <location>
        <begin position="167"/>
        <end position="177"/>
    </location>
</feature>
<reference evidence="4" key="2">
    <citation type="journal article" date="2005" name="Nature">
        <title>The map-based sequence of the rice genome.</title>
        <authorList>
            <consortium name="International rice genome sequencing project (IRGSP)"/>
            <person name="Matsumoto T."/>
            <person name="Wu J."/>
            <person name="Kanamori H."/>
            <person name="Katayose Y."/>
            <person name="Fujisawa M."/>
            <person name="Namiki N."/>
            <person name="Mizuno H."/>
            <person name="Yamamoto K."/>
            <person name="Antonio B.A."/>
            <person name="Baba T."/>
            <person name="Sakata K."/>
            <person name="Nagamura Y."/>
            <person name="Aoki H."/>
            <person name="Arikawa K."/>
            <person name="Arita K."/>
            <person name="Bito T."/>
            <person name="Chiden Y."/>
            <person name="Fujitsuka N."/>
            <person name="Fukunaka R."/>
            <person name="Hamada M."/>
            <person name="Harada C."/>
            <person name="Hayashi A."/>
            <person name="Hijishita S."/>
            <person name="Honda M."/>
            <person name="Hosokawa S."/>
            <person name="Ichikawa Y."/>
            <person name="Idonuma A."/>
            <person name="Iijima M."/>
            <person name="Ikeda M."/>
            <person name="Ikeno M."/>
            <person name="Ito K."/>
            <person name="Ito S."/>
            <person name="Ito T."/>
            <person name="Ito Y."/>
            <person name="Ito Y."/>
            <person name="Iwabuchi A."/>
            <person name="Kamiya K."/>
            <person name="Karasawa W."/>
            <person name="Kurita K."/>
            <person name="Katagiri S."/>
            <person name="Kikuta A."/>
            <person name="Kobayashi H."/>
            <person name="Kobayashi N."/>
            <person name="Machita K."/>
            <person name="Maehara T."/>
            <person name="Masukawa M."/>
            <person name="Mizubayashi T."/>
            <person name="Mukai Y."/>
            <person name="Nagasaki H."/>
            <person name="Nagata Y."/>
            <person name="Naito S."/>
            <person name="Nakashima M."/>
            <person name="Nakama Y."/>
            <person name="Nakamichi Y."/>
            <person name="Nakamura M."/>
            <person name="Meguro A."/>
            <person name="Negishi M."/>
            <person name="Ohta I."/>
            <person name="Ohta T."/>
            <person name="Okamoto M."/>
            <person name="Ono N."/>
            <person name="Saji S."/>
            <person name="Sakaguchi M."/>
            <person name="Sakai K."/>
            <person name="Shibata M."/>
            <person name="Shimokawa T."/>
            <person name="Song J."/>
            <person name="Takazaki Y."/>
            <person name="Terasawa K."/>
            <person name="Tsugane M."/>
            <person name="Tsuji K."/>
            <person name="Ueda S."/>
            <person name="Waki K."/>
            <person name="Yamagata H."/>
            <person name="Yamamoto M."/>
            <person name="Yamamoto S."/>
            <person name="Yamane H."/>
            <person name="Yoshiki S."/>
            <person name="Yoshihara R."/>
            <person name="Yukawa K."/>
            <person name="Zhong H."/>
            <person name="Yano M."/>
            <person name="Yuan Q."/>
            <person name="Ouyang S."/>
            <person name="Liu J."/>
            <person name="Jones K.M."/>
            <person name="Gansberger K."/>
            <person name="Moffat K."/>
            <person name="Hill J."/>
            <person name="Bera J."/>
            <person name="Fadrosh D."/>
            <person name="Jin S."/>
            <person name="Johri S."/>
            <person name="Kim M."/>
            <person name="Overton L."/>
            <person name="Reardon M."/>
            <person name="Tsitrin T."/>
            <person name="Vuong H."/>
            <person name="Weaver B."/>
            <person name="Ciecko A."/>
            <person name="Tallon L."/>
            <person name="Jackson J."/>
            <person name="Pai G."/>
            <person name="Aken S.V."/>
            <person name="Utterback T."/>
            <person name="Reidmuller S."/>
            <person name="Feldblyum T."/>
            <person name="Hsiao J."/>
            <person name="Zismann V."/>
            <person name="Iobst S."/>
            <person name="de Vazeille A.R."/>
            <person name="Buell C.R."/>
            <person name="Ying K."/>
            <person name="Li Y."/>
            <person name="Lu T."/>
            <person name="Huang Y."/>
            <person name="Zhao Q."/>
            <person name="Feng Q."/>
            <person name="Zhang L."/>
            <person name="Zhu J."/>
            <person name="Weng Q."/>
            <person name="Mu J."/>
            <person name="Lu Y."/>
            <person name="Fan D."/>
            <person name="Liu Y."/>
            <person name="Guan J."/>
            <person name="Zhang Y."/>
            <person name="Yu S."/>
            <person name="Liu X."/>
            <person name="Zhang Y."/>
            <person name="Hong G."/>
            <person name="Han B."/>
            <person name="Choisne N."/>
            <person name="Demange N."/>
            <person name="Orjeda G."/>
            <person name="Samain S."/>
            <person name="Cattolico L."/>
            <person name="Pelletier E."/>
            <person name="Couloux A."/>
            <person name="Segurens B."/>
            <person name="Wincker P."/>
            <person name="D'Hont A."/>
            <person name="Scarpelli C."/>
            <person name="Weissenbach J."/>
            <person name="Salanoubat M."/>
            <person name="Quetier F."/>
            <person name="Yu Y."/>
            <person name="Kim H.R."/>
            <person name="Rambo T."/>
            <person name="Currie J."/>
            <person name="Collura K."/>
            <person name="Luo M."/>
            <person name="Yang T."/>
            <person name="Ammiraju J.S.S."/>
            <person name="Engler F."/>
            <person name="Soderlund C."/>
            <person name="Wing R.A."/>
            <person name="Palmer L.E."/>
            <person name="de la Bastide M."/>
            <person name="Spiegel L."/>
            <person name="Nascimento L."/>
            <person name="Zutavern T."/>
            <person name="O'Shaughnessy A."/>
            <person name="Dike S."/>
            <person name="Dedhia N."/>
            <person name="Preston R."/>
            <person name="Balija V."/>
            <person name="McCombie W.R."/>
            <person name="Chow T."/>
            <person name="Chen H."/>
            <person name="Chung M."/>
            <person name="Chen C."/>
            <person name="Shaw J."/>
            <person name="Wu H."/>
            <person name="Hsiao K."/>
            <person name="Chao Y."/>
            <person name="Chu M."/>
            <person name="Cheng C."/>
            <person name="Hour A."/>
            <person name="Lee P."/>
            <person name="Lin S."/>
            <person name="Lin Y."/>
            <person name="Liou J."/>
            <person name="Liu S."/>
            <person name="Hsing Y."/>
            <person name="Raghuvanshi S."/>
            <person name="Mohanty A."/>
            <person name="Bharti A.K."/>
            <person name="Gaur A."/>
            <person name="Gupta V."/>
            <person name="Kumar D."/>
            <person name="Ravi V."/>
            <person name="Vij S."/>
            <person name="Kapur A."/>
            <person name="Khurana P."/>
            <person name="Khurana P."/>
            <person name="Khurana J.P."/>
            <person name="Tyagi A.K."/>
            <person name="Gaikwad K."/>
            <person name="Singh A."/>
            <person name="Dalal V."/>
            <person name="Srivastava S."/>
            <person name="Dixit A."/>
            <person name="Pal A.K."/>
            <person name="Ghazi I.A."/>
            <person name="Yadav M."/>
            <person name="Pandit A."/>
            <person name="Bhargava A."/>
            <person name="Sureshbabu K."/>
            <person name="Batra K."/>
            <person name="Sharma T.R."/>
            <person name="Mohapatra T."/>
            <person name="Singh N.K."/>
            <person name="Messing J."/>
            <person name="Nelson A.B."/>
            <person name="Fuks G."/>
            <person name="Kavchok S."/>
            <person name="Keizer G."/>
            <person name="Linton E."/>
            <person name="Llaca V."/>
            <person name="Song R."/>
            <person name="Tanyolac B."/>
            <person name="Young S."/>
            <person name="Ho-Il K."/>
            <person name="Hahn J.H."/>
            <person name="Sangsakoo G."/>
            <person name="Vanavichit A."/>
            <person name="de Mattos Luiz.A.T."/>
            <person name="Zimmer P.D."/>
            <person name="Malone G."/>
            <person name="Dellagostin O."/>
            <person name="de Oliveira A.C."/>
            <person name="Bevan M."/>
            <person name="Bancroft I."/>
            <person name="Minx P."/>
            <person name="Cordum H."/>
            <person name="Wilson R."/>
            <person name="Cheng Z."/>
            <person name="Jin W."/>
            <person name="Jiang J."/>
            <person name="Leong S.A."/>
            <person name="Iwama H."/>
            <person name="Gojobori T."/>
            <person name="Itoh T."/>
            <person name="Niimura Y."/>
            <person name="Fujii Y."/>
            <person name="Habara T."/>
            <person name="Sakai H."/>
            <person name="Sato Y."/>
            <person name="Wilson G."/>
            <person name="Kumar K."/>
            <person name="McCouch S."/>
            <person name="Juretic N."/>
            <person name="Hoen D."/>
            <person name="Wright S."/>
            <person name="Bruskiewich R."/>
            <person name="Bureau T."/>
            <person name="Miyao A."/>
            <person name="Hirochika H."/>
            <person name="Nishikawa T."/>
            <person name="Kadowaki K."/>
            <person name="Sugiura M."/>
            <person name="Burr B."/>
            <person name="Sasaki T."/>
        </authorList>
    </citation>
    <scope>NUCLEOTIDE SEQUENCE [LARGE SCALE GENOMIC DNA]</scope>
    <source>
        <strain evidence="4">cv. Nipponbare</strain>
    </source>
</reference>
<evidence type="ECO:0000313" key="3">
    <source>
        <dbReference type="EMBL" id="CAE04924.1"/>
    </source>
</evidence>
<evidence type="ECO:0000313" key="4">
    <source>
        <dbReference type="Proteomes" id="UP000000763"/>
    </source>
</evidence>
<feature type="compositionally biased region" description="Low complexity" evidence="1">
    <location>
        <begin position="74"/>
        <end position="85"/>
    </location>
</feature>
<evidence type="ECO:0000313" key="2">
    <source>
        <dbReference type="EMBL" id="CAE03290.2"/>
    </source>
</evidence>
<gene>
    <name evidence="3" type="ORF">OSJNBa0017P10.1</name>
    <name evidence="2" type="ORF">OSJNBb0046P18.6</name>
</gene>
<dbReference type="Proteomes" id="UP000000763">
    <property type="component" value="Chromosome 4"/>
</dbReference>